<reference evidence="1" key="1">
    <citation type="submission" date="2019-10" db="EMBL/GenBank/DDBJ databases">
        <authorList>
            <consortium name="DOE Joint Genome Institute"/>
            <person name="Kuo A."/>
            <person name="Miyauchi S."/>
            <person name="Kiss E."/>
            <person name="Drula E."/>
            <person name="Kohler A."/>
            <person name="Sanchez-Garcia M."/>
            <person name="Andreopoulos B."/>
            <person name="Barry K.W."/>
            <person name="Bonito G."/>
            <person name="Buee M."/>
            <person name="Carver A."/>
            <person name="Chen C."/>
            <person name="Cichocki N."/>
            <person name="Clum A."/>
            <person name="Culley D."/>
            <person name="Crous P.W."/>
            <person name="Fauchery L."/>
            <person name="Girlanda M."/>
            <person name="Hayes R."/>
            <person name="Keri Z."/>
            <person name="Labutti K."/>
            <person name="Lipzen A."/>
            <person name="Lombard V."/>
            <person name="Magnuson J."/>
            <person name="Maillard F."/>
            <person name="Morin E."/>
            <person name="Murat C."/>
            <person name="Nolan M."/>
            <person name="Ohm R."/>
            <person name="Pangilinan J."/>
            <person name="Pereira M."/>
            <person name="Perotto S."/>
            <person name="Peter M."/>
            <person name="Riley R."/>
            <person name="Sitrit Y."/>
            <person name="Stielow B."/>
            <person name="Szollosi G."/>
            <person name="Zifcakova L."/>
            <person name="Stursova M."/>
            <person name="Spatafora J.W."/>
            <person name="Tedersoo L."/>
            <person name="Vaario L.-M."/>
            <person name="Yamada A."/>
            <person name="Yan M."/>
            <person name="Wang P."/>
            <person name="Xu J."/>
            <person name="Bruns T."/>
            <person name="Baldrian P."/>
            <person name="Vilgalys R."/>
            <person name="Henrissat B."/>
            <person name="Grigoriev I.V."/>
            <person name="Hibbett D."/>
            <person name="Nagy L.G."/>
            <person name="Martin F.M."/>
        </authorList>
    </citation>
    <scope>NUCLEOTIDE SEQUENCE</scope>
    <source>
        <strain evidence="1">P2</strain>
    </source>
</reference>
<accession>A0ACB6ZD28</accession>
<dbReference type="Proteomes" id="UP000886501">
    <property type="component" value="Unassembled WGS sequence"/>
</dbReference>
<sequence>MTASTTPTRRFPMLQCRGNRDKPVIINFWVPWCDPCRAIGLIFEKLSQDPPASAIAR</sequence>
<evidence type="ECO:0000313" key="1">
    <source>
        <dbReference type="EMBL" id="KAF9647472.1"/>
    </source>
</evidence>
<comment type="caution">
    <text evidence="1">The sequence shown here is derived from an EMBL/GenBank/DDBJ whole genome shotgun (WGS) entry which is preliminary data.</text>
</comment>
<gene>
    <name evidence="1" type="ORF">BDM02DRAFT_2686652</name>
</gene>
<keyword evidence="2" id="KW-1185">Reference proteome</keyword>
<dbReference type="EMBL" id="MU118033">
    <property type="protein sequence ID" value="KAF9647472.1"/>
    <property type="molecule type" value="Genomic_DNA"/>
</dbReference>
<organism evidence="1 2">
    <name type="scientific">Thelephora ganbajun</name>
    <name type="common">Ganba fungus</name>
    <dbReference type="NCBI Taxonomy" id="370292"/>
    <lineage>
        <taxon>Eukaryota</taxon>
        <taxon>Fungi</taxon>
        <taxon>Dikarya</taxon>
        <taxon>Basidiomycota</taxon>
        <taxon>Agaricomycotina</taxon>
        <taxon>Agaricomycetes</taxon>
        <taxon>Thelephorales</taxon>
        <taxon>Thelephoraceae</taxon>
        <taxon>Thelephora</taxon>
    </lineage>
</organism>
<evidence type="ECO:0000313" key="2">
    <source>
        <dbReference type="Proteomes" id="UP000886501"/>
    </source>
</evidence>
<reference evidence="1" key="2">
    <citation type="journal article" date="2020" name="Nat. Commun.">
        <title>Large-scale genome sequencing of mycorrhizal fungi provides insights into the early evolution of symbiotic traits.</title>
        <authorList>
            <person name="Miyauchi S."/>
            <person name="Kiss E."/>
            <person name="Kuo A."/>
            <person name="Drula E."/>
            <person name="Kohler A."/>
            <person name="Sanchez-Garcia M."/>
            <person name="Morin E."/>
            <person name="Andreopoulos B."/>
            <person name="Barry K.W."/>
            <person name="Bonito G."/>
            <person name="Buee M."/>
            <person name="Carver A."/>
            <person name="Chen C."/>
            <person name="Cichocki N."/>
            <person name="Clum A."/>
            <person name="Culley D."/>
            <person name="Crous P.W."/>
            <person name="Fauchery L."/>
            <person name="Girlanda M."/>
            <person name="Hayes R.D."/>
            <person name="Keri Z."/>
            <person name="LaButti K."/>
            <person name="Lipzen A."/>
            <person name="Lombard V."/>
            <person name="Magnuson J."/>
            <person name="Maillard F."/>
            <person name="Murat C."/>
            <person name="Nolan M."/>
            <person name="Ohm R.A."/>
            <person name="Pangilinan J."/>
            <person name="Pereira M.F."/>
            <person name="Perotto S."/>
            <person name="Peter M."/>
            <person name="Pfister S."/>
            <person name="Riley R."/>
            <person name="Sitrit Y."/>
            <person name="Stielow J.B."/>
            <person name="Szollosi G."/>
            <person name="Zifcakova L."/>
            <person name="Stursova M."/>
            <person name="Spatafora J.W."/>
            <person name="Tedersoo L."/>
            <person name="Vaario L.M."/>
            <person name="Yamada A."/>
            <person name="Yan M."/>
            <person name="Wang P."/>
            <person name="Xu J."/>
            <person name="Bruns T."/>
            <person name="Baldrian P."/>
            <person name="Vilgalys R."/>
            <person name="Dunand C."/>
            <person name="Henrissat B."/>
            <person name="Grigoriev I.V."/>
            <person name="Hibbett D."/>
            <person name="Nagy L.G."/>
            <person name="Martin F.M."/>
        </authorList>
    </citation>
    <scope>NUCLEOTIDE SEQUENCE</scope>
    <source>
        <strain evidence="1">P2</strain>
    </source>
</reference>
<protein>
    <submittedName>
        <fullName evidence="1">Uncharacterized protein</fullName>
    </submittedName>
</protein>
<name>A0ACB6ZD28_THEGA</name>
<proteinExistence type="predicted"/>